<dbReference type="SUPFAM" id="SSF75217">
    <property type="entry name" value="alpha/beta knot"/>
    <property type="match status" value="1"/>
</dbReference>
<keyword evidence="7 12" id="KW-0489">Methyltransferase</keyword>
<dbReference type="Proteomes" id="UP000198575">
    <property type="component" value="Unassembled WGS sequence"/>
</dbReference>
<keyword evidence="6 12" id="KW-0698">rRNA processing</keyword>
<dbReference type="PIRSF" id="PIRSF015601">
    <property type="entry name" value="MTase_slr0722"/>
    <property type="match status" value="1"/>
</dbReference>
<dbReference type="Pfam" id="PF20260">
    <property type="entry name" value="PUA_4"/>
    <property type="match status" value="1"/>
</dbReference>
<dbReference type="PANTHER" id="PTHR30027:SF3">
    <property type="entry name" value="16S RRNA (URACIL(1498)-N(3))-METHYLTRANSFERASE"/>
    <property type="match status" value="1"/>
</dbReference>
<comment type="catalytic activity">
    <reaction evidence="11 12">
        <text>uridine(1498) in 16S rRNA + S-adenosyl-L-methionine = N(3)-methyluridine(1498) in 16S rRNA + S-adenosyl-L-homocysteine + H(+)</text>
        <dbReference type="Rhea" id="RHEA:42920"/>
        <dbReference type="Rhea" id="RHEA-COMP:10283"/>
        <dbReference type="Rhea" id="RHEA-COMP:10284"/>
        <dbReference type="ChEBI" id="CHEBI:15378"/>
        <dbReference type="ChEBI" id="CHEBI:57856"/>
        <dbReference type="ChEBI" id="CHEBI:59789"/>
        <dbReference type="ChEBI" id="CHEBI:65315"/>
        <dbReference type="ChEBI" id="CHEBI:74502"/>
        <dbReference type="EC" id="2.1.1.193"/>
    </reaction>
</comment>
<name>A0A1I4WXB0_9GAMM</name>
<dbReference type="EC" id="2.1.1.193" evidence="3 12"/>
<dbReference type="InterPro" id="IPR046886">
    <property type="entry name" value="RsmE_MTase_dom"/>
</dbReference>
<dbReference type="InterPro" id="IPR029026">
    <property type="entry name" value="tRNA_m1G_MTases_N"/>
</dbReference>
<protein>
    <recommendedName>
        <fullName evidence="4 12">Ribosomal RNA small subunit methyltransferase E</fullName>
        <ecNumber evidence="3 12">2.1.1.193</ecNumber>
    </recommendedName>
</protein>
<evidence type="ECO:0000256" key="6">
    <source>
        <dbReference type="ARBA" id="ARBA00022552"/>
    </source>
</evidence>
<evidence type="ECO:0000256" key="2">
    <source>
        <dbReference type="ARBA" id="ARBA00005528"/>
    </source>
</evidence>
<keyword evidence="5 12" id="KW-0963">Cytoplasm</keyword>
<feature type="domain" description="Ribosomal RNA small subunit methyltransferase E methyltransferase" evidence="13">
    <location>
        <begin position="76"/>
        <end position="238"/>
    </location>
</feature>
<evidence type="ECO:0000313" key="16">
    <source>
        <dbReference type="Proteomes" id="UP000198575"/>
    </source>
</evidence>
<dbReference type="InterPro" id="IPR015947">
    <property type="entry name" value="PUA-like_sf"/>
</dbReference>
<dbReference type="InterPro" id="IPR046887">
    <property type="entry name" value="RsmE_PUA-like"/>
</dbReference>
<dbReference type="NCBIfam" id="NF008692">
    <property type="entry name" value="PRK11713.1-5"/>
    <property type="match status" value="1"/>
</dbReference>
<evidence type="ECO:0000259" key="14">
    <source>
        <dbReference type="Pfam" id="PF20260"/>
    </source>
</evidence>
<dbReference type="GO" id="GO:0070475">
    <property type="term" value="P:rRNA base methylation"/>
    <property type="evidence" value="ECO:0007669"/>
    <property type="project" value="TreeGrafter"/>
</dbReference>
<comment type="subcellular location">
    <subcellularLocation>
        <location evidence="1 12">Cytoplasm</location>
    </subcellularLocation>
</comment>
<dbReference type="SUPFAM" id="SSF88697">
    <property type="entry name" value="PUA domain-like"/>
    <property type="match status" value="1"/>
</dbReference>
<dbReference type="Gene3D" id="3.40.1280.10">
    <property type="match status" value="1"/>
</dbReference>
<evidence type="ECO:0000256" key="7">
    <source>
        <dbReference type="ARBA" id="ARBA00022603"/>
    </source>
</evidence>
<evidence type="ECO:0000256" key="11">
    <source>
        <dbReference type="ARBA" id="ARBA00047944"/>
    </source>
</evidence>
<dbReference type="OrthoDB" id="9815641at2"/>
<dbReference type="GO" id="GO:0070042">
    <property type="term" value="F:rRNA (uridine-N3-)-methyltransferase activity"/>
    <property type="evidence" value="ECO:0007669"/>
    <property type="project" value="TreeGrafter"/>
</dbReference>
<dbReference type="Gene3D" id="2.40.240.20">
    <property type="entry name" value="Hypothetical PUA domain-like, domain 1"/>
    <property type="match status" value="1"/>
</dbReference>
<accession>A0A1I4WXB0</accession>
<feature type="domain" description="Ribosomal RNA small subunit methyltransferase E PUA-like" evidence="14">
    <location>
        <begin position="23"/>
        <end position="66"/>
    </location>
</feature>
<evidence type="ECO:0000256" key="8">
    <source>
        <dbReference type="ARBA" id="ARBA00022679"/>
    </source>
</evidence>
<evidence type="ECO:0000313" key="15">
    <source>
        <dbReference type="EMBL" id="SFN17843.1"/>
    </source>
</evidence>
<gene>
    <name evidence="15" type="ORF">SAMN05216289_106122</name>
</gene>
<dbReference type="GO" id="GO:0005737">
    <property type="term" value="C:cytoplasm"/>
    <property type="evidence" value="ECO:0007669"/>
    <property type="project" value="UniProtKB-SubCell"/>
</dbReference>
<dbReference type="InterPro" id="IPR006700">
    <property type="entry name" value="RsmE"/>
</dbReference>
<evidence type="ECO:0000256" key="4">
    <source>
        <dbReference type="ARBA" id="ARBA00013673"/>
    </source>
</evidence>
<keyword evidence="8 12" id="KW-0808">Transferase</keyword>
<proteinExistence type="inferred from homology"/>
<evidence type="ECO:0000256" key="1">
    <source>
        <dbReference type="ARBA" id="ARBA00004496"/>
    </source>
</evidence>
<keyword evidence="9 12" id="KW-0949">S-adenosyl-L-methionine</keyword>
<evidence type="ECO:0000256" key="5">
    <source>
        <dbReference type="ARBA" id="ARBA00022490"/>
    </source>
</evidence>
<keyword evidence="16" id="KW-1185">Reference proteome</keyword>
<dbReference type="NCBIfam" id="TIGR00046">
    <property type="entry name" value="RsmE family RNA methyltransferase"/>
    <property type="match status" value="1"/>
</dbReference>
<reference evidence="15 16" key="1">
    <citation type="submission" date="2016-10" db="EMBL/GenBank/DDBJ databases">
        <authorList>
            <person name="de Groot N.N."/>
        </authorList>
    </citation>
    <scope>NUCLEOTIDE SEQUENCE [LARGE SCALE GENOMIC DNA]</scope>
    <source>
        <strain evidence="15 16">CGMCC 1.7659</strain>
    </source>
</reference>
<evidence type="ECO:0000259" key="13">
    <source>
        <dbReference type="Pfam" id="PF04452"/>
    </source>
</evidence>
<dbReference type="PANTHER" id="PTHR30027">
    <property type="entry name" value="RIBOSOMAL RNA SMALL SUBUNIT METHYLTRANSFERASE E"/>
    <property type="match status" value="1"/>
</dbReference>
<dbReference type="AlphaFoldDB" id="A0A1I4WXB0"/>
<organism evidence="15 16">
    <name type="scientific">Dokdonella immobilis</name>
    <dbReference type="NCBI Taxonomy" id="578942"/>
    <lineage>
        <taxon>Bacteria</taxon>
        <taxon>Pseudomonadati</taxon>
        <taxon>Pseudomonadota</taxon>
        <taxon>Gammaproteobacteria</taxon>
        <taxon>Lysobacterales</taxon>
        <taxon>Rhodanobacteraceae</taxon>
        <taxon>Dokdonella</taxon>
    </lineage>
</organism>
<sequence length="244" mass="26231">MRIPRICVFEALSNGAEILLPTQAGEHLARVLRLERGHPIILFNGNGRDYRAEISQLAKRAVSARVLDDGQAVDRESPLRLILAQGVARGEKMDFVLQKATELGVVHIVPLITGRTEVKLDAERTARRLAHWNAVIAGACEQSGRSTLPTLEEPVRLAQWASTLDASSGLRLALDPAGEMVPGSLPAFATATLVVGPEGGLSEQDLNVLDQADFRGLRLGPRILRTETAGLAAITALQVINGDF</sequence>
<comment type="similarity">
    <text evidence="2 12">Belongs to the RNA methyltransferase RsmE family.</text>
</comment>
<dbReference type="CDD" id="cd18084">
    <property type="entry name" value="RsmE-like"/>
    <property type="match status" value="1"/>
</dbReference>
<dbReference type="EMBL" id="FOVF01000006">
    <property type="protein sequence ID" value="SFN17843.1"/>
    <property type="molecule type" value="Genomic_DNA"/>
</dbReference>
<dbReference type="RefSeq" id="WP_092406253.1">
    <property type="nucleotide sequence ID" value="NZ_FOVF01000006.1"/>
</dbReference>
<dbReference type="Pfam" id="PF04452">
    <property type="entry name" value="Methyltrans_RNA"/>
    <property type="match status" value="1"/>
</dbReference>
<evidence type="ECO:0000256" key="3">
    <source>
        <dbReference type="ARBA" id="ARBA00012328"/>
    </source>
</evidence>
<dbReference type="STRING" id="578942.SAMN05216289_106122"/>
<evidence type="ECO:0000256" key="10">
    <source>
        <dbReference type="ARBA" id="ARBA00025699"/>
    </source>
</evidence>
<evidence type="ECO:0000256" key="9">
    <source>
        <dbReference type="ARBA" id="ARBA00022691"/>
    </source>
</evidence>
<evidence type="ECO:0000256" key="12">
    <source>
        <dbReference type="PIRNR" id="PIRNR015601"/>
    </source>
</evidence>
<dbReference type="InterPro" id="IPR029028">
    <property type="entry name" value="Alpha/beta_knot_MTases"/>
</dbReference>
<comment type="function">
    <text evidence="10 12">Specifically methylates the N3 position of the uracil ring of uridine 1498 (m3U1498) in 16S rRNA. Acts on the fully assembled 30S ribosomal subunit.</text>
</comment>